<dbReference type="AlphaFoldDB" id="A0A2I2KWR4"/>
<evidence type="ECO:0000313" key="2">
    <source>
        <dbReference type="Proteomes" id="UP000234331"/>
    </source>
</evidence>
<proteinExistence type="predicted"/>
<evidence type="ECO:0008006" key="3">
    <source>
        <dbReference type="Google" id="ProtNLM"/>
    </source>
</evidence>
<evidence type="ECO:0000313" key="1">
    <source>
        <dbReference type="EMBL" id="SNQ50095.1"/>
    </source>
</evidence>
<dbReference type="OrthoDB" id="3214797at2"/>
<dbReference type="Proteomes" id="UP000234331">
    <property type="component" value="Unassembled WGS sequence"/>
</dbReference>
<gene>
    <name evidence="1" type="ORF">FRACA_400028</name>
</gene>
<name>A0A2I2KWR4_9ACTN</name>
<dbReference type="EMBL" id="FZMO01000335">
    <property type="protein sequence ID" value="SNQ50095.1"/>
    <property type="molecule type" value="Genomic_DNA"/>
</dbReference>
<reference evidence="1 2" key="1">
    <citation type="submission" date="2017-06" db="EMBL/GenBank/DDBJ databases">
        <authorList>
            <person name="Kim H.J."/>
            <person name="Triplett B.A."/>
        </authorList>
    </citation>
    <scope>NUCLEOTIDE SEQUENCE [LARGE SCALE GENOMIC DNA]</scope>
    <source>
        <strain evidence="1">FRACA_ARgP5</strain>
    </source>
</reference>
<organism evidence="1 2">
    <name type="scientific">Frankia canadensis</name>
    <dbReference type="NCBI Taxonomy" id="1836972"/>
    <lineage>
        <taxon>Bacteria</taxon>
        <taxon>Bacillati</taxon>
        <taxon>Actinomycetota</taxon>
        <taxon>Actinomycetes</taxon>
        <taxon>Frankiales</taxon>
        <taxon>Frankiaceae</taxon>
        <taxon>Frankia</taxon>
    </lineage>
</organism>
<keyword evidence="2" id="KW-1185">Reference proteome</keyword>
<accession>A0A2I2KWR4</accession>
<protein>
    <recommendedName>
        <fullName evidence="3">Transcriptional regulator</fullName>
    </recommendedName>
</protein>
<sequence length="96" mass="10428">MHSVNPVTFTTPSEGGLGIKVPRQDVRHRVEIAGRPDWTGARVRAALARANQPLRARALAHILGLPAVEVKAALRRLQDLGAAASHDRRWTAVTEP</sequence>